<evidence type="ECO:0008006" key="4">
    <source>
        <dbReference type="Google" id="ProtNLM"/>
    </source>
</evidence>
<evidence type="ECO:0000256" key="1">
    <source>
        <dbReference type="SAM" id="SignalP"/>
    </source>
</evidence>
<dbReference type="AlphaFoldDB" id="A0AAV7PIV7"/>
<gene>
    <name evidence="2" type="ORF">NDU88_005545</name>
</gene>
<dbReference type="Proteomes" id="UP001066276">
    <property type="component" value="Chromosome 7"/>
</dbReference>
<keyword evidence="1" id="KW-0732">Signal</keyword>
<dbReference type="EMBL" id="JANPWB010000011">
    <property type="protein sequence ID" value="KAJ1127142.1"/>
    <property type="molecule type" value="Genomic_DNA"/>
</dbReference>
<reference evidence="2" key="1">
    <citation type="journal article" date="2022" name="bioRxiv">
        <title>Sequencing and chromosome-scale assembly of the giantPleurodeles waltlgenome.</title>
        <authorList>
            <person name="Brown T."/>
            <person name="Elewa A."/>
            <person name="Iarovenko S."/>
            <person name="Subramanian E."/>
            <person name="Araus A.J."/>
            <person name="Petzold A."/>
            <person name="Susuki M."/>
            <person name="Suzuki K.-i.T."/>
            <person name="Hayashi T."/>
            <person name="Toyoda A."/>
            <person name="Oliveira C."/>
            <person name="Osipova E."/>
            <person name="Leigh N.D."/>
            <person name="Simon A."/>
            <person name="Yun M.H."/>
        </authorList>
    </citation>
    <scope>NUCLEOTIDE SEQUENCE</scope>
    <source>
        <strain evidence="2">20211129_DDA</strain>
        <tissue evidence="2">Liver</tissue>
    </source>
</reference>
<feature type="chain" id="PRO_5043709238" description="Interleukin-7" evidence="1">
    <location>
        <begin position="19"/>
        <end position="155"/>
    </location>
</feature>
<protein>
    <recommendedName>
        <fullName evidence="4">Interleukin-7</fullName>
    </recommendedName>
</protein>
<evidence type="ECO:0000313" key="3">
    <source>
        <dbReference type="Proteomes" id="UP001066276"/>
    </source>
</evidence>
<name>A0AAV7PIV7_PLEWA</name>
<feature type="signal peptide" evidence="1">
    <location>
        <begin position="1"/>
        <end position="18"/>
    </location>
</feature>
<sequence>MNQYLFLILFSLEASCSSIKLRMTGSFKGINYTINEILNITESFNDSLTNEERREKWFSIPANVTDSTCAAKDMAIFMMTAHRLKEMYRKKQPQGRQATLIEINLKLLRTECPPLEKTTNSELCEEAKGSVNYFVRELEEFMNWLKMTNTCDKKC</sequence>
<organism evidence="2 3">
    <name type="scientific">Pleurodeles waltl</name>
    <name type="common">Iberian ribbed newt</name>
    <dbReference type="NCBI Taxonomy" id="8319"/>
    <lineage>
        <taxon>Eukaryota</taxon>
        <taxon>Metazoa</taxon>
        <taxon>Chordata</taxon>
        <taxon>Craniata</taxon>
        <taxon>Vertebrata</taxon>
        <taxon>Euteleostomi</taxon>
        <taxon>Amphibia</taxon>
        <taxon>Batrachia</taxon>
        <taxon>Caudata</taxon>
        <taxon>Salamandroidea</taxon>
        <taxon>Salamandridae</taxon>
        <taxon>Pleurodelinae</taxon>
        <taxon>Pleurodeles</taxon>
    </lineage>
</organism>
<accession>A0AAV7PIV7</accession>
<keyword evidence="3" id="KW-1185">Reference proteome</keyword>
<proteinExistence type="predicted"/>
<evidence type="ECO:0000313" key="2">
    <source>
        <dbReference type="EMBL" id="KAJ1127142.1"/>
    </source>
</evidence>
<comment type="caution">
    <text evidence="2">The sequence shown here is derived from an EMBL/GenBank/DDBJ whole genome shotgun (WGS) entry which is preliminary data.</text>
</comment>